<gene>
    <name evidence="7" type="ORF">H7849_08325</name>
</gene>
<feature type="transmembrane region" description="Helical" evidence="6">
    <location>
        <begin position="23"/>
        <end position="42"/>
    </location>
</feature>
<evidence type="ECO:0000256" key="1">
    <source>
        <dbReference type="ARBA" id="ARBA00004651"/>
    </source>
</evidence>
<dbReference type="Proteomes" id="UP000515312">
    <property type="component" value="Chromosome"/>
</dbReference>
<evidence type="ECO:0000256" key="2">
    <source>
        <dbReference type="ARBA" id="ARBA00022475"/>
    </source>
</evidence>
<feature type="transmembrane region" description="Helical" evidence="6">
    <location>
        <begin position="111"/>
        <end position="131"/>
    </location>
</feature>
<keyword evidence="2" id="KW-1003">Cell membrane</keyword>
<keyword evidence="8" id="KW-1185">Reference proteome</keyword>
<evidence type="ECO:0000256" key="3">
    <source>
        <dbReference type="ARBA" id="ARBA00022692"/>
    </source>
</evidence>
<comment type="subcellular location">
    <subcellularLocation>
        <location evidence="1">Cell membrane</location>
        <topology evidence="1">Multi-pass membrane protein</topology>
    </subcellularLocation>
</comment>
<keyword evidence="3 6" id="KW-0812">Transmembrane</keyword>
<accession>A0A7G8BMX8</accession>
<evidence type="ECO:0000313" key="7">
    <source>
        <dbReference type="EMBL" id="QNI33898.1"/>
    </source>
</evidence>
<reference evidence="7 8" key="1">
    <citation type="submission" date="2020-08" db="EMBL/GenBank/DDBJ databases">
        <title>Edaphobacter telluris sp. nov. and Acidobacterium dinghuensis sp. nov., two acidobacteria isolated from forest soil.</title>
        <authorList>
            <person name="Fu J."/>
            <person name="Qiu L."/>
        </authorList>
    </citation>
    <scope>NUCLEOTIDE SEQUENCE [LARGE SCALE GENOMIC DNA]</scope>
    <source>
        <strain evidence="7">4Y35</strain>
    </source>
</reference>
<keyword evidence="5 6" id="KW-0472">Membrane</keyword>
<evidence type="ECO:0000256" key="5">
    <source>
        <dbReference type="ARBA" id="ARBA00023136"/>
    </source>
</evidence>
<dbReference type="EMBL" id="CP060394">
    <property type="protein sequence ID" value="QNI33898.1"/>
    <property type="molecule type" value="Genomic_DNA"/>
</dbReference>
<dbReference type="KEGG" id="adin:H7849_08325"/>
<evidence type="ECO:0008006" key="9">
    <source>
        <dbReference type="Google" id="ProtNLM"/>
    </source>
</evidence>
<dbReference type="RefSeq" id="WP_186745622.1">
    <property type="nucleotide sequence ID" value="NZ_CP060394.1"/>
</dbReference>
<feature type="transmembrane region" description="Helical" evidence="6">
    <location>
        <begin position="48"/>
        <end position="65"/>
    </location>
</feature>
<evidence type="ECO:0000313" key="8">
    <source>
        <dbReference type="Proteomes" id="UP000515312"/>
    </source>
</evidence>
<evidence type="ECO:0000256" key="6">
    <source>
        <dbReference type="SAM" id="Phobius"/>
    </source>
</evidence>
<evidence type="ECO:0000256" key="4">
    <source>
        <dbReference type="ARBA" id="ARBA00022989"/>
    </source>
</evidence>
<sequence length="136" mass="14538">MTESAHPLFDFTDADLKAALHRALKTTAILGIVLALVLAFVYGWQTGALVLAGTIISATGLWEWQRLVAFINARLDNQKTTGTGRVLTTFLLRLVLAGGILYGSLKCLHGSVYALVGGLVLGIFALTVEAVRVIRS</sequence>
<dbReference type="InterPro" id="IPR005598">
    <property type="entry name" value="ATP_synth_I"/>
</dbReference>
<feature type="transmembrane region" description="Helical" evidence="6">
    <location>
        <begin position="86"/>
        <end position="105"/>
    </location>
</feature>
<keyword evidence="4 6" id="KW-1133">Transmembrane helix</keyword>
<dbReference type="Pfam" id="PF03899">
    <property type="entry name" value="ATP-synt_I"/>
    <property type="match status" value="1"/>
</dbReference>
<dbReference type="GO" id="GO:0005886">
    <property type="term" value="C:plasma membrane"/>
    <property type="evidence" value="ECO:0007669"/>
    <property type="project" value="UniProtKB-SubCell"/>
</dbReference>
<dbReference type="AlphaFoldDB" id="A0A7G8BMX8"/>
<protein>
    <recommendedName>
        <fullName evidence="9">ATP synthase I chain</fullName>
    </recommendedName>
</protein>
<proteinExistence type="predicted"/>
<name>A0A7G8BMX8_9BACT</name>
<organism evidence="7 8">
    <name type="scientific">Alloacidobacterium dinghuense</name>
    <dbReference type="NCBI Taxonomy" id="2763107"/>
    <lineage>
        <taxon>Bacteria</taxon>
        <taxon>Pseudomonadati</taxon>
        <taxon>Acidobacteriota</taxon>
        <taxon>Terriglobia</taxon>
        <taxon>Terriglobales</taxon>
        <taxon>Acidobacteriaceae</taxon>
        <taxon>Alloacidobacterium</taxon>
    </lineage>
</organism>